<feature type="region of interest" description="Disordered" evidence="1">
    <location>
        <begin position="54"/>
        <end position="131"/>
    </location>
</feature>
<keyword evidence="3" id="KW-1185">Reference proteome</keyword>
<organism evidence="2 3">
    <name type="scientific">Nitzschia inconspicua</name>
    <dbReference type="NCBI Taxonomy" id="303405"/>
    <lineage>
        <taxon>Eukaryota</taxon>
        <taxon>Sar</taxon>
        <taxon>Stramenopiles</taxon>
        <taxon>Ochrophyta</taxon>
        <taxon>Bacillariophyta</taxon>
        <taxon>Bacillariophyceae</taxon>
        <taxon>Bacillariophycidae</taxon>
        <taxon>Bacillariales</taxon>
        <taxon>Bacillariaceae</taxon>
        <taxon>Nitzschia</taxon>
    </lineage>
</organism>
<evidence type="ECO:0000313" key="3">
    <source>
        <dbReference type="Proteomes" id="UP000693970"/>
    </source>
</evidence>
<feature type="compositionally biased region" description="Basic and acidic residues" evidence="1">
    <location>
        <begin position="56"/>
        <end position="65"/>
    </location>
</feature>
<feature type="region of interest" description="Disordered" evidence="1">
    <location>
        <begin position="258"/>
        <end position="286"/>
    </location>
</feature>
<dbReference type="Proteomes" id="UP000693970">
    <property type="component" value="Unassembled WGS sequence"/>
</dbReference>
<feature type="compositionally biased region" description="Low complexity" evidence="1">
    <location>
        <begin position="303"/>
        <end position="319"/>
    </location>
</feature>
<dbReference type="EMBL" id="JAGRRH010000005">
    <property type="protein sequence ID" value="KAG7370323.1"/>
    <property type="molecule type" value="Genomic_DNA"/>
</dbReference>
<feature type="compositionally biased region" description="Polar residues" evidence="1">
    <location>
        <begin position="360"/>
        <end position="377"/>
    </location>
</feature>
<gene>
    <name evidence="2" type="ORF">IV203_028069</name>
</gene>
<name>A0A9K3LYF3_9STRA</name>
<feature type="region of interest" description="Disordered" evidence="1">
    <location>
        <begin position="1"/>
        <end position="34"/>
    </location>
</feature>
<sequence>MTLPPFFPSPASAPLSTMDSNITNEVDPSGIKPRISREDEAAHLLLSMSNLVSKELSSEKQRNTECDSSYVSSLPHEDSHNEDDDGGSRRGSRRCTSSHHSNDISQQKEVDVDHPEHASSSSTSQVWKNNPRRTVSIDEDTAAASPPPPVEFVDLKYKMDSTPLGMFSGGNFHTPRPSFFQHDLPHYHRMLHRPAVITPVRTMGRPVVNLPSNVSVLDRPTMPALVQSLSAFWPPAPPQHQQRFDLDLDLERMASQTVSRKIPVTSSPPPPPVELEIPQSFPKLPPLLSMKRDKMRHRNLVVEQQQKQEQQQQELHIQQSMETDNSVTSEEEDNNSSHDCDGDQEKRDSFHQRPFDESGILTTRKGTPKCSTSTLSSINATKSPQRKFGKKFSWKNYPELEDFLIANRPEYLRHSAQNYTLEQKDYNNTLTARLIDYADQCGYGNLLDHKYKQDFGSFTAIRDRIRGYFKSFLQSSRRREQRRQKRIEKQRQQQLQTKAAAAIATH</sequence>
<comment type="caution">
    <text evidence="2">The sequence shown here is derived from an EMBL/GenBank/DDBJ whole genome shotgun (WGS) entry which is preliminary data.</text>
</comment>
<feature type="compositionally biased region" description="Basic and acidic residues" evidence="1">
    <location>
        <begin position="335"/>
        <end position="356"/>
    </location>
</feature>
<dbReference type="AlphaFoldDB" id="A0A9K3LYF3"/>
<reference evidence="2" key="1">
    <citation type="journal article" date="2021" name="Sci. Rep.">
        <title>Diploid genomic architecture of Nitzschia inconspicua, an elite biomass production diatom.</title>
        <authorList>
            <person name="Oliver A."/>
            <person name="Podell S."/>
            <person name="Pinowska A."/>
            <person name="Traller J.C."/>
            <person name="Smith S.R."/>
            <person name="McClure R."/>
            <person name="Beliaev A."/>
            <person name="Bohutskyi P."/>
            <person name="Hill E.A."/>
            <person name="Rabines A."/>
            <person name="Zheng H."/>
            <person name="Allen L.Z."/>
            <person name="Kuo A."/>
            <person name="Grigoriev I.V."/>
            <person name="Allen A.E."/>
            <person name="Hazlebeck D."/>
            <person name="Allen E.E."/>
        </authorList>
    </citation>
    <scope>NUCLEOTIDE SEQUENCE</scope>
    <source>
        <strain evidence="2">Hildebrandi</strain>
    </source>
</reference>
<feature type="compositionally biased region" description="Polar residues" evidence="1">
    <location>
        <begin position="17"/>
        <end position="26"/>
    </location>
</feature>
<protein>
    <submittedName>
        <fullName evidence="2">Uncharacterized protein</fullName>
    </submittedName>
</protein>
<feature type="compositionally biased region" description="Basic and acidic residues" evidence="1">
    <location>
        <begin position="100"/>
        <end position="117"/>
    </location>
</feature>
<feature type="compositionally biased region" description="Polar residues" evidence="1">
    <location>
        <begin position="118"/>
        <end position="128"/>
    </location>
</feature>
<evidence type="ECO:0000313" key="2">
    <source>
        <dbReference type="EMBL" id="KAG7370323.1"/>
    </source>
</evidence>
<feature type="region of interest" description="Disordered" evidence="1">
    <location>
        <begin position="303"/>
        <end position="377"/>
    </location>
</feature>
<proteinExistence type="predicted"/>
<accession>A0A9K3LYF3</accession>
<reference evidence="2" key="2">
    <citation type="submission" date="2021-04" db="EMBL/GenBank/DDBJ databases">
        <authorList>
            <person name="Podell S."/>
        </authorList>
    </citation>
    <scope>NUCLEOTIDE SEQUENCE</scope>
    <source>
        <strain evidence="2">Hildebrandi</strain>
    </source>
</reference>
<evidence type="ECO:0000256" key="1">
    <source>
        <dbReference type="SAM" id="MobiDB-lite"/>
    </source>
</evidence>